<protein>
    <submittedName>
        <fullName evidence="3">LLM class F420-dependent oxidoreductase</fullName>
    </submittedName>
</protein>
<dbReference type="InterPro" id="IPR019922">
    <property type="entry name" value="Lucif-like_OxRdatse_MSMEG_4141"/>
</dbReference>
<feature type="region of interest" description="Disordered" evidence="1">
    <location>
        <begin position="1"/>
        <end position="39"/>
    </location>
</feature>
<feature type="domain" description="Luciferase-like" evidence="2">
    <location>
        <begin position="74"/>
        <end position="160"/>
    </location>
</feature>
<evidence type="ECO:0000256" key="1">
    <source>
        <dbReference type="SAM" id="MobiDB-lite"/>
    </source>
</evidence>
<gene>
    <name evidence="3" type="ORF">HGA11_07970</name>
</gene>
<dbReference type="InterPro" id="IPR036661">
    <property type="entry name" value="Luciferase-like_sf"/>
</dbReference>
<sequence length="356" mass="38488">MEHRHRISLSGDAVPGHPRRHDRGGPQPGRPEKHVGSSSQFGLAGPFFSSHAREVSACDWRCAVNLGEFGVWQPAYATTPEMAKRIEALGYTTLWLGGPEPDLSGIDELLAATDHLVVASSIYNIYRGDAATLAAAYRRIERSYPDRLLLGIGVGHPEQVGDYRTPMAALNGFLDALDQHGLPREKRALAALGPKMLALAGERAAGSVPYLVTPEHTWRARVALGPQRILAPEQKVVLQSDPERARALARPRIKHPYLGLVNYTNNLRRLGFADEDLAGDGSDRLIDQLAVHGDAATVARGLREHLAAGANHVQIQVVGEHSAPHPQMPEVLLQVYDDDAFGIYETLAGALGIAPG</sequence>
<dbReference type="NCBIfam" id="TIGR03620">
    <property type="entry name" value="F420_MSMEG_4141"/>
    <property type="match status" value="1"/>
</dbReference>
<reference evidence="3 4" key="1">
    <citation type="submission" date="2020-04" db="EMBL/GenBank/DDBJ databases">
        <title>MicrobeNet Type strains.</title>
        <authorList>
            <person name="Nicholson A.C."/>
        </authorList>
    </citation>
    <scope>NUCLEOTIDE SEQUENCE [LARGE SCALE GENOMIC DNA]</scope>
    <source>
        <strain evidence="3 4">ATCC 700731</strain>
    </source>
</reference>
<proteinExistence type="predicted"/>
<organism evidence="3 4">
    <name type="scientific">Mycolicibacterium septicum DSM 44393</name>
    <dbReference type="NCBI Taxonomy" id="1341646"/>
    <lineage>
        <taxon>Bacteria</taxon>
        <taxon>Bacillati</taxon>
        <taxon>Actinomycetota</taxon>
        <taxon>Actinomycetes</taxon>
        <taxon>Mycobacteriales</taxon>
        <taxon>Mycobacteriaceae</taxon>
        <taxon>Mycolicibacterium</taxon>
    </lineage>
</organism>
<evidence type="ECO:0000259" key="2">
    <source>
        <dbReference type="Pfam" id="PF00296"/>
    </source>
</evidence>
<accession>A0A7X6MLR9</accession>
<dbReference type="GO" id="GO:0016705">
    <property type="term" value="F:oxidoreductase activity, acting on paired donors, with incorporation or reduction of molecular oxygen"/>
    <property type="evidence" value="ECO:0007669"/>
    <property type="project" value="InterPro"/>
</dbReference>
<dbReference type="InterPro" id="IPR011251">
    <property type="entry name" value="Luciferase-like_dom"/>
</dbReference>
<dbReference type="SUPFAM" id="SSF51679">
    <property type="entry name" value="Bacterial luciferase-like"/>
    <property type="match status" value="1"/>
</dbReference>
<evidence type="ECO:0000313" key="4">
    <source>
        <dbReference type="Proteomes" id="UP000518188"/>
    </source>
</evidence>
<dbReference type="EMBL" id="JAAXPJ010000002">
    <property type="protein sequence ID" value="NKZ10910.1"/>
    <property type="molecule type" value="Genomic_DNA"/>
</dbReference>
<dbReference type="Gene3D" id="3.20.20.30">
    <property type="entry name" value="Luciferase-like domain"/>
    <property type="match status" value="2"/>
</dbReference>
<dbReference type="Proteomes" id="UP000518188">
    <property type="component" value="Unassembled WGS sequence"/>
</dbReference>
<name>A0A7X6MLR9_9MYCO</name>
<evidence type="ECO:0000313" key="3">
    <source>
        <dbReference type="EMBL" id="NKZ10910.1"/>
    </source>
</evidence>
<comment type="caution">
    <text evidence="3">The sequence shown here is derived from an EMBL/GenBank/DDBJ whole genome shotgun (WGS) entry which is preliminary data.</text>
</comment>
<dbReference type="Pfam" id="PF00296">
    <property type="entry name" value="Bac_luciferase"/>
    <property type="match status" value="1"/>
</dbReference>
<dbReference type="AlphaFoldDB" id="A0A7X6MLR9"/>